<gene>
    <name evidence="2" type="ORF">IAB00_04530</name>
</gene>
<comment type="caution">
    <text evidence="2">The sequence shown here is derived from an EMBL/GenBank/DDBJ whole genome shotgun (WGS) entry which is preliminary data.</text>
</comment>
<dbReference type="EMBL" id="DVMH01000022">
    <property type="protein sequence ID" value="HIU10498.1"/>
    <property type="molecule type" value="Genomic_DNA"/>
</dbReference>
<accession>A0A9D1KYP4</accession>
<sequence length="219" mass="25225">MMKKTRLTALVSILLLGLLSLTSCGGFDAKALLQGNLDVIYLGTYDEEYLASVEMTREEAEATYQEGIETEAAFFCDYFDVDWNALNISAQQEILDMYKQIYQHSKYEVGEVTRNSDTYLVELTIYPMDIIQKFTDEDSDAFLDSWQNRLDTGEFDLYTDEEFERAWSHEIVTLISARLDNISYLDPETISVQIAQDDDGYYVITDNDFQRIDGLIIAY</sequence>
<dbReference type="PROSITE" id="PS51257">
    <property type="entry name" value="PROKAR_LIPOPROTEIN"/>
    <property type="match status" value="1"/>
</dbReference>
<evidence type="ECO:0000313" key="3">
    <source>
        <dbReference type="Proteomes" id="UP000824124"/>
    </source>
</evidence>
<protein>
    <recommendedName>
        <fullName evidence="4">DUF5105 domain-containing protein</fullName>
    </recommendedName>
</protein>
<keyword evidence="1" id="KW-0732">Signal</keyword>
<organism evidence="2 3">
    <name type="scientific">Candidatus Avidehalobacter gallistercoris</name>
    <dbReference type="NCBI Taxonomy" id="2840694"/>
    <lineage>
        <taxon>Bacteria</taxon>
        <taxon>Bacillati</taxon>
        <taxon>Bacillota</taxon>
        <taxon>Clostridia</taxon>
        <taxon>Eubacteriales</taxon>
        <taxon>Peptococcaceae</taxon>
        <taxon>Peptococcaceae incertae sedis</taxon>
        <taxon>Candidatus Avidehalobacter</taxon>
    </lineage>
</organism>
<dbReference type="Proteomes" id="UP000824124">
    <property type="component" value="Unassembled WGS sequence"/>
</dbReference>
<evidence type="ECO:0000313" key="2">
    <source>
        <dbReference type="EMBL" id="HIU10498.1"/>
    </source>
</evidence>
<feature type="chain" id="PRO_5039149163" description="DUF5105 domain-containing protein" evidence="1">
    <location>
        <begin position="26"/>
        <end position="219"/>
    </location>
</feature>
<reference evidence="2" key="1">
    <citation type="submission" date="2020-10" db="EMBL/GenBank/DDBJ databases">
        <authorList>
            <person name="Gilroy R."/>
        </authorList>
    </citation>
    <scope>NUCLEOTIDE SEQUENCE</scope>
    <source>
        <strain evidence="2">2830</strain>
    </source>
</reference>
<proteinExistence type="predicted"/>
<evidence type="ECO:0008006" key="4">
    <source>
        <dbReference type="Google" id="ProtNLM"/>
    </source>
</evidence>
<feature type="signal peptide" evidence="1">
    <location>
        <begin position="1"/>
        <end position="25"/>
    </location>
</feature>
<dbReference type="AlphaFoldDB" id="A0A9D1KYP4"/>
<name>A0A9D1KYP4_9FIRM</name>
<evidence type="ECO:0000256" key="1">
    <source>
        <dbReference type="SAM" id="SignalP"/>
    </source>
</evidence>
<reference evidence="2" key="2">
    <citation type="journal article" date="2021" name="PeerJ">
        <title>Extensive microbial diversity within the chicken gut microbiome revealed by metagenomics and culture.</title>
        <authorList>
            <person name="Gilroy R."/>
            <person name="Ravi A."/>
            <person name="Getino M."/>
            <person name="Pursley I."/>
            <person name="Horton D.L."/>
            <person name="Alikhan N.F."/>
            <person name="Baker D."/>
            <person name="Gharbi K."/>
            <person name="Hall N."/>
            <person name="Watson M."/>
            <person name="Adriaenssens E.M."/>
            <person name="Foster-Nyarko E."/>
            <person name="Jarju S."/>
            <person name="Secka A."/>
            <person name="Antonio M."/>
            <person name="Oren A."/>
            <person name="Chaudhuri R.R."/>
            <person name="La Ragione R."/>
            <person name="Hildebrand F."/>
            <person name="Pallen M.J."/>
        </authorList>
    </citation>
    <scope>NUCLEOTIDE SEQUENCE</scope>
    <source>
        <strain evidence="2">2830</strain>
    </source>
</reference>